<keyword evidence="2" id="KW-1185">Reference proteome</keyword>
<evidence type="ECO:0000313" key="1">
    <source>
        <dbReference type="EMBL" id="TFK20817.1"/>
    </source>
</evidence>
<dbReference type="Proteomes" id="UP000307440">
    <property type="component" value="Unassembled WGS sequence"/>
</dbReference>
<evidence type="ECO:0000313" key="2">
    <source>
        <dbReference type="Proteomes" id="UP000307440"/>
    </source>
</evidence>
<name>A0A5C3KLH1_COPMA</name>
<accession>A0A5C3KLH1</accession>
<organism evidence="1 2">
    <name type="scientific">Coprinopsis marcescibilis</name>
    <name type="common">Agaric fungus</name>
    <name type="synonym">Psathyrella marcescibilis</name>
    <dbReference type="NCBI Taxonomy" id="230819"/>
    <lineage>
        <taxon>Eukaryota</taxon>
        <taxon>Fungi</taxon>
        <taxon>Dikarya</taxon>
        <taxon>Basidiomycota</taxon>
        <taxon>Agaricomycotina</taxon>
        <taxon>Agaricomycetes</taxon>
        <taxon>Agaricomycetidae</taxon>
        <taxon>Agaricales</taxon>
        <taxon>Agaricineae</taxon>
        <taxon>Psathyrellaceae</taxon>
        <taxon>Coprinopsis</taxon>
    </lineage>
</organism>
<dbReference type="EMBL" id="ML210287">
    <property type="protein sequence ID" value="TFK20817.1"/>
    <property type="molecule type" value="Genomic_DNA"/>
</dbReference>
<protein>
    <recommendedName>
        <fullName evidence="3">BTB domain-containing protein</fullName>
    </recommendedName>
</protein>
<dbReference type="STRING" id="230819.A0A5C3KLH1"/>
<dbReference type="AlphaFoldDB" id="A0A5C3KLH1"/>
<evidence type="ECO:0008006" key="3">
    <source>
        <dbReference type="Google" id="ProtNLM"/>
    </source>
</evidence>
<sequence length="213" mass="24434">MANPGAGNIDAEDEFTKYNSMFCWEPIWFKVEDELFCVPRSGFAAAKDSVFDNMFSVPASDVPVEGRDKEHPIGLEANKKDVICLLKYMYPTITHFVVNQKIATIQLKKEEWVSVLKLATKWDMTDLSLGREFRVRDWVAKGIRALAQDINMNLVQLRVHGWETAAQIFDIRSQSAYQDPGRHDYGRRTVYIDAENANQLTESVFAAELKEYE</sequence>
<reference evidence="1 2" key="1">
    <citation type="journal article" date="2019" name="Nat. Ecol. Evol.">
        <title>Megaphylogeny resolves global patterns of mushroom evolution.</title>
        <authorList>
            <person name="Varga T."/>
            <person name="Krizsan K."/>
            <person name="Foldi C."/>
            <person name="Dima B."/>
            <person name="Sanchez-Garcia M."/>
            <person name="Sanchez-Ramirez S."/>
            <person name="Szollosi G.J."/>
            <person name="Szarkandi J.G."/>
            <person name="Papp V."/>
            <person name="Albert L."/>
            <person name="Andreopoulos W."/>
            <person name="Angelini C."/>
            <person name="Antonin V."/>
            <person name="Barry K.W."/>
            <person name="Bougher N.L."/>
            <person name="Buchanan P."/>
            <person name="Buyck B."/>
            <person name="Bense V."/>
            <person name="Catcheside P."/>
            <person name="Chovatia M."/>
            <person name="Cooper J."/>
            <person name="Damon W."/>
            <person name="Desjardin D."/>
            <person name="Finy P."/>
            <person name="Geml J."/>
            <person name="Haridas S."/>
            <person name="Hughes K."/>
            <person name="Justo A."/>
            <person name="Karasinski D."/>
            <person name="Kautmanova I."/>
            <person name="Kiss B."/>
            <person name="Kocsube S."/>
            <person name="Kotiranta H."/>
            <person name="LaButti K.M."/>
            <person name="Lechner B.E."/>
            <person name="Liimatainen K."/>
            <person name="Lipzen A."/>
            <person name="Lukacs Z."/>
            <person name="Mihaltcheva S."/>
            <person name="Morgado L.N."/>
            <person name="Niskanen T."/>
            <person name="Noordeloos M.E."/>
            <person name="Ohm R.A."/>
            <person name="Ortiz-Santana B."/>
            <person name="Ovrebo C."/>
            <person name="Racz N."/>
            <person name="Riley R."/>
            <person name="Savchenko A."/>
            <person name="Shiryaev A."/>
            <person name="Soop K."/>
            <person name="Spirin V."/>
            <person name="Szebenyi C."/>
            <person name="Tomsovsky M."/>
            <person name="Tulloss R.E."/>
            <person name="Uehling J."/>
            <person name="Grigoriev I.V."/>
            <person name="Vagvolgyi C."/>
            <person name="Papp T."/>
            <person name="Martin F.M."/>
            <person name="Miettinen O."/>
            <person name="Hibbett D.S."/>
            <person name="Nagy L.G."/>
        </authorList>
    </citation>
    <scope>NUCLEOTIDE SEQUENCE [LARGE SCALE GENOMIC DNA]</scope>
    <source>
        <strain evidence="1 2">CBS 121175</strain>
    </source>
</reference>
<proteinExistence type="predicted"/>
<dbReference type="OrthoDB" id="3199068at2759"/>
<gene>
    <name evidence="1" type="ORF">FA15DRAFT_658818</name>
</gene>